<reference evidence="2" key="1">
    <citation type="submission" date="2017-02" db="UniProtKB">
        <authorList>
            <consortium name="WormBaseParasite"/>
        </authorList>
    </citation>
    <scope>IDENTIFICATION</scope>
</reference>
<proteinExistence type="predicted"/>
<accession>A0A0N4UCV0</accession>
<dbReference type="Proteomes" id="UP000038040">
    <property type="component" value="Unplaced"/>
</dbReference>
<sequence length="335" mass="38902">LQRIWKFSLEFLPVMNLNMSTTLLEEKVLFEMQIIRPWDDTWVMFPKEATLTRMKNGPQLPAKLLNPKLTEIYPKSSYRIVWILPYSKPSQGSYEHQIILTYNIMPVKAEDCDVPMNIFSRDYLFMDEAFISAKGPSYELCAQLLSSQPGAALCRIDNECDMIISLRSLTNQVETIMINLDSDPTFWDIRERNKFLCVKESGLGQISFSIIPKMVGFLPYPSINIYCCADKRMITFCISFSQLLKNLFVKFIKNYSYEIIYVYVYLCLQEKSSTIRDEIVGDFNEKIVSFVRTSDKQVHVLGPFASTSEQRVKRGEKSGRLKEAKSRISKFFEQT</sequence>
<protein>
    <submittedName>
        <fullName evidence="2">DUF4708 domain-containing protein</fullName>
    </submittedName>
</protein>
<name>A0A0N4UCV0_DRAME</name>
<organism evidence="1 2">
    <name type="scientific">Dracunculus medinensis</name>
    <name type="common">Guinea worm</name>
    <dbReference type="NCBI Taxonomy" id="318479"/>
    <lineage>
        <taxon>Eukaryota</taxon>
        <taxon>Metazoa</taxon>
        <taxon>Ecdysozoa</taxon>
        <taxon>Nematoda</taxon>
        <taxon>Chromadorea</taxon>
        <taxon>Rhabditida</taxon>
        <taxon>Spirurina</taxon>
        <taxon>Dracunculoidea</taxon>
        <taxon>Dracunculidae</taxon>
        <taxon>Dracunculus</taxon>
    </lineage>
</organism>
<dbReference type="AlphaFoldDB" id="A0A0N4UCV0"/>
<evidence type="ECO:0000313" key="2">
    <source>
        <dbReference type="WBParaSite" id="DME_0000511401-mRNA-1"/>
    </source>
</evidence>
<dbReference type="WBParaSite" id="DME_0000511401-mRNA-1">
    <property type="protein sequence ID" value="DME_0000511401-mRNA-1"/>
    <property type="gene ID" value="DME_0000511401"/>
</dbReference>
<evidence type="ECO:0000313" key="1">
    <source>
        <dbReference type="Proteomes" id="UP000038040"/>
    </source>
</evidence>